<keyword evidence="4 9" id="KW-0812">Transmembrane</keyword>
<evidence type="ECO:0000313" key="10">
    <source>
        <dbReference type="EMBL" id="RAK13179.1"/>
    </source>
</evidence>
<dbReference type="InterPro" id="IPR001901">
    <property type="entry name" value="Translocase_SecE/Sec61-g"/>
</dbReference>
<evidence type="ECO:0000256" key="5">
    <source>
        <dbReference type="ARBA" id="ARBA00022927"/>
    </source>
</evidence>
<dbReference type="GO" id="GO:0009306">
    <property type="term" value="P:protein secretion"/>
    <property type="evidence" value="ECO:0007669"/>
    <property type="project" value="UniProtKB-UniRule"/>
</dbReference>
<keyword evidence="8 9" id="KW-0472">Membrane</keyword>
<dbReference type="GO" id="GO:0005886">
    <property type="term" value="C:plasma membrane"/>
    <property type="evidence" value="ECO:0007669"/>
    <property type="project" value="UniProtKB-SubCell"/>
</dbReference>
<evidence type="ECO:0000313" key="11">
    <source>
        <dbReference type="Proteomes" id="UP000249165"/>
    </source>
</evidence>
<comment type="function">
    <text evidence="9">Essential subunit of the Sec protein translocation channel SecYEG. Clamps together the 2 halves of SecY. May contact the channel plug during translocation.</text>
</comment>
<protein>
    <recommendedName>
        <fullName evidence="9">Protein translocase subunit SecE</fullName>
    </recommendedName>
</protein>
<accession>A0A327Y472</accession>
<evidence type="ECO:0000256" key="8">
    <source>
        <dbReference type="ARBA" id="ARBA00023136"/>
    </source>
</evidence>
<dbReference type="Proteomes" id="UP000249165">
    <property type="component" value="Unassembled WGS sequence"/>
</dbReference>
<sequence>MRIRPENRMKTESVVLMANPVQFIQQTRAEIGKIVWPSRREVLLTTVTVFIMAALTATFFALVDILIRGGLQGLLSYFG</sequence>
<dbReference type="NCBIfam" id="TIGR00964">
    <property type="entry name" value="secE_bact"/>
    <property type="match status" value="1"/>
</dbReference>
<dbReference type="InterPro" id="IPR005807">
    <property type="entry name" value="SecE_bac"/>
</dbReference>
<dbReference type="PANTHER" id="PTHR33910">
    <property type="entry name" value="PROTEIN TRANSLOCASE SUBUNIT SECE"/>
    <property type="match status" value="1"/>
</dbReference>
<evidence type="ECO:0000256" key="4">
    <source>
        <dbReference type="ARBA" id="ARBA00022692"/>
    </source>
</evidence>
<keyword evidence="6 9" id="KW-1133">Transmembrane helix</keyword>
<dbReference type="PANTHER" id="PTHR33910:SF1">
    <property type="entry name" value="PROTEIN TRANSLOCASE SUBUNIT SECE"/>
    <property type="match status" value="1"/>
</dbReference>
<keyword evidence="7 9" id="KW-0811">Translocation</keyword>
<evidence type="ECO:0000256" key="3">
    <source>
        <dbReference type="ARBA" id="ARBA00022475"/>
    </source>
</evidence>
<comment type="similarity">
    <text evidence="9">Belongs to the SecE/SEC61-gamma family.</text>
</comment>
<dbReference type="InterPro" id="IPR038379">
    <property type="entry name" value="SecE_sf"/>
</dbReference>
<dbReference type="GO" id="GO:0043952">
    <property type="term" value="P:protein transport by the Sec complex"/>
    <property type="evidence" value="ECO:0007669"/>
    <property type="project" value="UniProtKB-UniRule"/>
</dbReference>
<evidence type="ECO:0000256" key="1">
    <source>
        <dbReference type="ARBA" id="ARBA00004370"/>
    </source>
</evidence>
<evidence type="ECO:0000256" key="9">
    <source>
        <dbReference type="HAMAP-Rule" id="MF_00422"/>
    </source>
</evidence>
<comment type="caution">
    <text evidence="10">The sequence shown here is derived from an EMBL/GenBank/DDBJ whole genome shotgun (WGS) entry which is preliminary data.</text>
</comment>
<evidence type="ECO:0000256" key="2">
    <source>
        <dbReference type="ARBA" id="ARBA00022448"/>
    </source>
</evidence>
<dbReference type="GO" id="GO:0006605">
    <property type="term" value="P:protein targeting"/>
    <property type="evidence" value="ECO:0007669"/>
    <property type="project" value="UniProtKB-UniRule"/>
</dbReference>
<dbReference type="AlphaFoldDB" id="A0A327Y472"/>
<reference evidence="10 11" key="1">
    <citation type="submission" date="2018-06" db="EMBL/GenBank/DDBJ databases">
        <title>Genomic Encyclopedia of Archaeal and Bacterial Type Strains, Phase II (KMG-II): from individual species to whole genera.</title>
        <authorList>
            <person name="Goeker M."/>
        </authorList>
    </citation>
    <scope>NUCLEOTIDE SEQUENCE [LARGE SCALE GENOMIC DNA]</scope>
    <source>
        <strain evidence="10 11">DSM 22011</strain>
    </source>
</reference>
<keyword evidence="11" id="KW-1185">Reference proteome</keyword>
<keyword evidence="3 9" id="KW-1003">Cell membrane</keyword>
<comment type="subunit">
    <text evidence="9">Component of the Sec protein translocase complex. Heterotrimer consisting of SecY, SecE and SecG subunits. The heterotrimers can form oligomers, although 1 heterotrimer is thought to be able to translocate proteins. Interacts with the ribosome. Interacts with SecDF, and other proteins may be involved. Interacts with SecA.</text>
</comment>
<comment type="subcellular location">
    <subcellularLocation>
        <location evidence="9">Cell membrane</location>
        <topology evidence="9">Single-pass membrane protein</topology>
    </subcellularLocation>
    <subcellularLocation>
        <location evidence="1">Membrane</location>
    </subcellularLocation>
</comment>
<dbReference type="HAMAP" id="MF_00422">
    <property type="entry name" value="SecE"/>
    <property type="match status" value="1"/>
</dbReference>
<proteinExistence type="inferred from homology"/>
<dbReference type="Gene3D" id="1.20.5.1030">
    <property type="entry name" value="Preprotein translocase secy subunit"/>
    <property type="match status" value="1"/>
</dbReference>
<organism evidence="10 11">
    <name type="scientific">Salipiger aestuarii</name>
    <dbReference type="NCBI Taxonomy" id="568098"/>
    <lineage>
        <taxon>Bacteria</taxon>
        <taxon>Pseudomonadati</taxon>
        <taxon>Pseudomonadota</taxon>
        <taxon>Alphaproteobacteria</taxon>
        <taxon>Rhodobacterales</taxon>
        <taxon>Roseobacteraceae</taxon>
        <taxon>Salipiger</taxon>
    </lineage>
</organism>
<keyword evidence="2 9" id="KW-0813">Transport</keyword>
<feature type="transmembrane region" description="Helical" evidence="9">
    <location>
        <begin position="42"/>
        <end position="67"/>
    </location>
</feature>
<evidence type="ECO:0000256" key="6">
    <source>
        <dbReference type="ARBA" id="ARBA00022989"/>
    </source>
</evidence>
<dbReference type="GO" id="GO:0065002">
    <property type="term" value="P:intracellular protein transmembrane transport"/>
    <property type="evidence" value="ECO:0007669"/>
    <property type="project" value="UniProtKB-UniRule"/>
</dbReference>
<evidence type="ECO:0000256" key="7">
    <source>
        <dbReference type="ARBA" id="ARBA00023010"/>
    </source>
</evidence>
<dbReference type="Pfam" id="PF00584">
    <property type="entry name" value="SecE"/>
    <property type="match status" value="1"/>
</dbReference>
<dbReference type="EMBL" id="QLMG01000039">
    <property type="protein sequence ID" value="RAK13179.1"/>
    <property type="molecule type" value="Genomic_DNA"/>
</dbReference>
<keyword evidence="5 9" id="KW-0653">Protein transport</keyword>
<name>A0A327Y472_9RHOB</name>
<dbReference type="GO" id="GO:0008320">
    <property type="term" value="F:protein transmembrane transporter activity"/>
    <property type="evidence" value="ECO:0007669"/>
    <property type="project" value="UniProtKB-UniRule"/>
</dbReference>
<gene>
    <name evidence="9" type="primary">secE</name>
    <name evidence="10" type="ORF">ATI53_10398</name>
</gene>